<dbReference type="EMBL" id="QUSY01003231">
    <property type="protein sequence ID" value="RHY18296.1"/>
    <property type="molecule type" value="Genomic_DNA"/>
</dbReference>
<dbReference type="InterPro" id="IPR023214">
    <property type="entry name" value="HAD_sf"/>
</dbReference>
<dbReference type="AlphaFoldDB" id="A0A418AG87"/>
<reference evidence="1 2" key="1">
    <citation type="submission" date="2018-08" db="EMBL/GenBank/DDBJ databases">
        <title>Aphanomyces genome sequencing and annotation.</title>
        <authorList>
            <person name="Minardi D."/>
            <person name="Oidtmann B."/>
            <person name="Van Der Giezen M."/>
            <person name="Studholme D.J."/>
        </authorList>
    </citation>
    <scope>NUCLEOTIDE SEQUENCE [LARGE SCALE GENOMIC DNA]</scope>
    <source>
        <strain evidence="1 2">NJM0002</strain>
    </source>
</reference>
<evidence type="ECO:0000313" key="1">
    <source>
        <dbReference type="EMBL" id="RHY18296.1"/>
    </source>
</evidence>
<gene>
    <name evidence="1" type="ORF">DYB32_010409</name>
</gene>
<protein>
    <submittedName>
        <fullName evidence="1">Uncharacterized protein</fullName>
    </submittedName>
</protein>
<name>A0A418AG87_9STRA</name>
<proteinExistence type="predicted"/>
<dbReference type="Proteomes" id="UP000285060">
    <property type="component" value="Unassembled WGS sequence"/>
</dbReference>
<sequence length="90" mass="10103">MWMRTGDHIGTAVNVAYALARLQKVISSQHRCQKFALVADGSTMHILLQHETLKVPFEHAVEVVCRVLVCRASPLQKPSSSDCSRYDDHI</sequence>
<accession>A0A418AG87</accession>
<comment type="caution">
    <text evidence="1">The sequence shown here is derived from an EMBL/GenBank/DDBJ whole genome shotgun (WGS) entry which is preliminary data.</text>
</comment>
<keyword evidence="2" id="KW-1185">Reference proteome</keyword>
<dbReference type="Gene3D" id="3.40.50.1000">
    <property type="entry name" value="HAD superfamily/HAD-like"/>
    <property type="match status" value="1"/>
</dbReference>
<evidence type="ECO:0000313" key="2">
    <source>
        <dbReference type="Proteomes" id="UP000285060"/>
    </source>
</evidence>
<organism evidence="1 2">
    <name type="scientific">Aphanomyces invadans</name>
    <dbReference type="NCBI Taxonomy" id="157072"/>
    <lineage>
        <taxon>Eukaryota</taxon>
        <taxon>Sar</taxon>
        <taxon>Stramenopiles</taxon>
        <taxon>Oomycota</taxon>
        <taxon>Saprolegniomycetes</taxon>
        <taxon>Saprolegniales</taxon>
        <taxon>Verrucalvaceae</taxon>
        <taxon>Aphanomyces</taxon>
    </lineage>
</organism>